<comment type="caution">
    <text evidence="2">The sequence shown here is derived from an EMBL/GenBank/DDBJ whole genome shotgun (WGS) entry which is preliminary data.</text>
</comment>
<protein>
    <submittedName>
        <fullName evidence="2">Uncharacterized protein</fullName>
    </submittedName>
</protein>
<accession>A0A927JEG5</accession>
<keyword evidence="1" id="KW-0732">Signal</keyword>
<gene>
    <name evidence="2" type="ORF">HT102_15345</name>
</gene>
<dbReference type="Proteomes" id="UP000642993">
    <property type="component" value="Unassembled WGS sequence"/>
</dbReference>
<evidence type="ECO:0000313" key="3">
    <source>
        <dbReference type="Proteomes" id="UP000642993"/>
    </source>
</evidence>
<sequence length="156" mass="15399">MMHQAPARRAGLALAGAALVAVAAAQGAAAKPFDTPPSPVLCASGVAVPQTFVQGGANSLPPGSVTYVINEQGGSGAMVAWVNLDSIETGQLRFGTAPLEPTPIGDEATAPIALVETGEGTVLSAMAGVYENAQGETCILLPGFTSDDVPGAPASD</sequence>
<feature type="chain" id="PRO_5038438757" evidence="1">
    <location>
        <begin position="24"/>
        <end position="156"/>
    </location>
</feature>
<feature type="signal peptide" evidence="1">
    <location>
        <begin position="1"/>
        <end position="23"/>
    </location>
</feature>
<organism evidence="2 3">
    <name type="scientific">Lolliginicoccus lacisalsi</name>
    <dbReference type="NCBI Taxonomy" id="2742202"/>
    <lineage>
        <taxon>Bacteria</taxon>
        <taxon>Bacillati</taxon>
        <taxon>Actinomycetota</taxon>
        <taxon>Actinomycetes</taxon>
        <taxon>Mycobacteriales</taxon>
        <taxon>Hoyosellaceae</taxon>
        <taxon>Lolliginicoccus</taxon>
    </lineage>
</organism>
<proteinExistence type="predicted"/>
<dbReference type="RefSeq" id="WP_192040330.1">
    <property type="nucleotide sequence ID" value="NZ_JACYWE010000012.1"/>
</dbReference>
<dbReference type="EMBL" id="JACYWE010000012">
    <property type="protein sequence ID" value="MBD8507863.1"/>
    <property type="molecule type" value="Genomic_DNA"/>
</dbReference>
<keyword evidence="3" id="KW-1185">Reference proteome</keyword>
<evidence type="ECO:0000313" key="2">
    <source>
        <dbReference type="EMBL" id="MBD8507863.1"/>
    </source>
</evidence>
<dbReference type="AlphaFoldDB" id="A0A927JEG5"/>
<name>A0A927JEG5_9ACTN</name>
<reference evidence="2" key="1">
    <citation type="submission" date="2020-09" db="EMBL/GenBank/DDBJ databases">
        <title>Hoyosella lacisalsi sp. nov., a halotolerant actinobacterium isolated from soil of Lake Gudzhirganskoe.</title>
        <authorList>
            <person name="Yang Q."/>
            <person name="Guo P.Y."/>
            <person name="Liu S.W."/>
            <person name="Li F.N."/>
            <person name="Sun C.H."/>
        </authorList>
    </citation>
    <scope>NUCLEOTIDE SEQUENCE</scope>
    <source>
        <strain evidence="2">G463</strain>
    </source>
</reference>
<evidence type="ECO:0000256" key="1">
    <source>
        <dbReference type="SAM" id="SignalP"/>
    </source>
</evidence>